<name>A0A1L0FHR9_9ASCO</name>
<dbReference type="Proteomes" id="UP000183365">
    <property type="component" value="Unassembled WGS sequence"/>
</dbReference>
<keyword evidence="2" id="KW-1185">Reference proteome</keyword>
<dbReference type="EMBL" id="FQNF01000018">
    <property type="protein sequence ID" value="SGZ39134.1"/>
    <property type="molecule type" value="Genomic_DNA"/>
</dbReference>
<sequence>MAIKQDKRRLLGPANAINITQANSLINNLDNSKEIENDDGTNEISLEHNFLKNTANSSVLYKSENNNKNLSVISALYIKPYKLSFVESAVVNVNFEDFSSVNEMSTYELFIQQFLETCIILNEYPKTGLDFFVKNVTTANIGHESLGKTAYTELELLEQITNSIISLLLEANLSLKYWPSVGVSQNKKTICIFVKNETEVLNFFSSLDVLDSENINNDIEECKKKATNTRLHLRSFY</sequence>
<organism evidence="1 2">
    <name type="scientific">Hanseniaspora guilliermondii</name>
    <dbReference type="NCBI Taxonomy" id="56406"/>
    <lineage>
        <taxon>Eukaryota</taxon>
        <taxon>Fungi</taxon>
        <taxon>Dikarya</taxon>
        <taxon>Ascomycota</taxon>
        <taxon>Saccharomycotina</taxon>
        <taxon>Saccharomycetes</taxon>
        <taxon>Saccharomycodales</taxon>
        <taxon>Saccharomycodaceae</taxon>
        <taxon>Hanseniaspora</taxon>
    </lineage>
</organism>
<evidence type="ECO:0000313" key="1">
    <source>
        <dbReference type="EMBL" id="SGZ39134.1"/>
    </source>
</evidence>
<evidence type="ECO:0000313" key="2">
    <source>
        <dbReference type="Proteomes" id="UP000183365"/>
    </source>
</evidence>
<accession>A0A1L0FHR9</accession>
<dbReference type="AlphaFoldDB" id="A0A1L0FHR9"/>
<gene>
    <name evidence="1" type="ORF">HGUI_01334</name>
</gene>
<dbReference type="InterPro" id="IPR027408">
    <property type="entry name" value="PNPase/RNase_PH_dom_sf"/>
</dbReference>
<proteinExistence type="predicted"/>
<dbReference type="OrthoDB" id="2504340at2759"/>
<dbReference type="Gene3D" id="3.30.230.70">
    <property type="entry name" value="GHMP Kinase, N-terminal domain"/>
    <property type="match status" value="1"/>
</dbReference>
<reference evidence="2" key="1">
    <citation type="submission" date="2016-11" db="EMBL/GenBank/DDBJ databases">
        <authorList>
            <person name="Guldener U."/>
        </authorList>
    </citation>
    <scope>NUCLEOTIDE SEQUENCE [LARGE SCALE GENOMIC DNA]</scope>
</reference>
<dbReference type="VEuPathDB" id="FungiDB:HGUI_01334"/>
<protein>
    <submittedName>
        <fullName evidence="1">Uncharacterized protein</fullName>
    </submittedName>
</protein>